<dbReference type="InterPro" id="IPR050312">
    <property type="entry name" value="IolE/XylAMocC-like"/>
</dbReference>
<evidence type="ECO:0000313" key="3">
    <source>
        <dbReference type="Proteomes" id="UP001327093"/>
    </source>
</evidence>
<dbReference type="GO" id="GO:0016853">
    <property type="term" value="F:isomerase activity"/>
    <property type="evidence" value="ECO:0007669"/>
    <property type="project" value="UniProtKB-KW"/>
</dbReference>
<dbReference type="EMBL" id="JAWLNX010000026">
    <property type="protein sequence ID" value="MEB3371220.1"/>
    <property type="molecule type" value="Genomic_DNA"/>
</dbReference>
<feature type="domain" description="Xylose isomerase-like TIM barrel" evidence="1">
    <location>
        <begin position="21"/>
        <end position="294"/>
    </location>
</feature>
<sequence>MRLGMLTACLPQWTLEQLAGWAKVNGYEALEVAVWPRTGGRDFEAAHLPVAEFGSQQVDETTQLFERYGLELSALAYYENNLHPDPARREEIRTHLKHSIDAAQALGVPYVGTFIGRDWTKSVADNLAEGQRVLPELVDYAGERGVKLIVENCVMEGWHPDGYPGNLAYSPELWEWMFSLGFYLNWDPSHLTWIGIDPVETIAPYIDRIVHAQAKDVELDAGARNRYGFFGKVDKVGNPWDMGWWRYRVPGLGQVDWPKVVDRLYEHGFTGTLSVEHEDPVWGGDDERITQGLRIAQRSLRPLIVA</sequence>
<gene>
    <name evidence="2" type="ORF">R4I43_27815</name>
</gene>
<proteinExistence type="predicted"/>
<evidence type="ECO:0000313" key="2">
    <source>
        <dbReference type="EMBL" id="MEB3371220.1"/>
    </source>
</evidence>
<dbReference type="RefSeq" id="WP_324268658.1">
    <property type="nucleotide sequence ID" value="NZ_JAWLNX010000026.1"/>
</dbReference>
<dbReference type="Proteomes" id="UP001327093">
    <property type="component" value="Unassembled WGS sequence"/>
</dbReference>
<protein>
    <submittedName>
        <fullName evidence="2">Sugar phosphate isomerase/epimerase</fullName>
    </submittedName>
</protein>
<dbReference type="InterPro" id="IPR013022">
    <property type="entry name" value="Xyl_isomerase-like_TIM-brl"/>
</dbReference>
<dbReference type="Gene3D" id="3.20.20.150">
    <property type="entry name" value="Divalent-metal-dependent TIM barrel enzymes"/>
    <property type="match status" value="1"/>
</dbReference>
<dbReference type="SUPFAM" id="SSF51658">
    <property type="entry name" value="Xylose isomerase-like"/>
    <property type="match status" value="1"/>
</dbReference>
<dbReference type="Pfam" id="PF01261">
    <property type="entry name" value="AP_endonuc_2"/>
    <property type="match status" value="1"/>
</dbReference>
<reference evidence="2 3" key="1">
    <citation type="submission" date="2023-10" db="EMBL/GenBank/DDBJ databases">
        <title>Saccharopolyspora sp. nov., isolated from mangrove soil.</title>
        <authorList>
            <person name="Lu Y."/>
            <person name="Liu W."/>
        </authorList>
    </citation>
    <scope>NUCLEOTIDE SEQUENCE [LARGE SCALE GENOMIC DNA]</scope>
    <source>
        <strain evidence="2 3">S2-29</strain>
    </source>
</reference>
<name>A0ABU6AIT1_9PSEU</name>
<organism evidence="2 3">
    <name type="scientific">Saccharopolyspora mangrovi</name>
    <dbReference type="NCBI Taxonomy" id="3082379"/>
    <lineage>
        <taxon>Bacteria</taxon>
        <taxon>Bacillati</taxon>
        <taxon>Actinomycetota</taxon>
        <taxon>Actinomycetes</taxon>
        <taxon>Pseudonocardiales</taxon>
        <taxon>Pseudonocardiaceae</taxon>
        <taxon>Saccharopolyspora</taxon>
    </lineage>
</organism>
<dbReference type="InterPro" id="IPR036237">
    <property type="entry name" value="Xyl_isomerase-like_sf"/>
</dbReference>
<keyword evidence="2" id="KW-0413">Isomerase</keyword>
<accession>A0ABU6AIT1</accession>
<keyword evidence="3" id="KW-1185">Reference proteome</keyword>
<comment type="caution">
    <text evidence="2">The sequence shown here is derived from an EMBL/GenBank/DDBJ whole genome shotgun (WGS) entry which is preliminary data.</text>
</comment>
<evidence type="ECO:0000259" key="1">
    <source>
        <dbReference type="Pfam" id="PF01261"/>
    </source>
</evidence>
<dbReference type="PANTHER" id="PTHR12110:SF21">
    <property type="entry name" value="XYLOSE ISOMERASE-LIKE TIM BARREL DOMAIN-CONTAINING PROTEIN"/>
    <property type="match status" value="1"/>
</dbReference>
<dbReference type="PANTHER" id="PTHR12110">
    <property type="entry name" value="HYDROXYPYRUVATE ISOMERASE"/>
    <property type="match status" value="1"/>
</dbReference>